<keyword evidence="3" id="KW-1185">Reference proteome</keyword>
<comment type="caution">
    <text evidence="2">The sequence shown here is derived from an EMBL/GenBank/DDBJ whole genome shotgun (WGS) entry which is preliminary data.</text>
</comment>
<accession>A0A1R2CP17</accession>
<proteinExistence type="predicted"/>
<name>A0A1R2CP17_9CILI</name>
<dbReference type="Proteomes" id="UP000187209">
    <property type="component" value="Unassembled WGS sequence"/>
</dbReference>
<feature type="coiled-coil region" evidence="1">
    <location>
        <begin position="89"/>
        <end position="137"/>
    </location>
</feature>
<dbReference type="EMBL" id="MPUH01000096">
    <property type="protein sequence ID" value="OMJ90756.1"/>
    <property type="molecule type" value="Genomic_DNA"/>
</dbReference>
<evidence type="ECO:0000256" key="1">
    <source>
        <dbReference type="SAM" id="Coils"/>
    </source>
</evidence>
<dbReference type="AlphaFoldDB" id="A0A1R2CP17"/>
<evidence type="ECO:0000313" key="3">
    <source>
        <dbReference type="Proteomes" id="UP000187209"/>
    </source>
</evidence>
<dbReference type="OrthoDB" id="449302at2759"/>
<protein>
    <submittedName>
        <fullName evidence="2">Uncharacterized protein</fullName>
    </submittedName>
</protein>
<keyword evidence="1" id="KW-0175">Coiled coil</keyword>
<reference evidence="2 3" key="1">
    <citation type="submission" date="2016-11" db="EMBL/GenBank/DDBJ databases">
        <title>The macronuclear genome of Stentor coeruleus: a giant cell with tiny introns.</title>
        <authorList>
            <person name="Slabodnick M."/>
            <person name="Ruby J.G."/>
            <person name="Reiff S.B."/>
            <person name="Swart E.C."/>
            <person name="Gosai S."/>
            <person name="Prabakaran S."/>
            <person name="Witkowska E."/>
            <person name="Larue G.E."/>
            <person name="Fisher S."/>
            <person name="Freeman R.M."/>
            <person name="Gunawardena J."/>
            <person name="Chu W."/>
            <person name="Stover N.A."/>
            <person name="Gregory B.D."/>
            <person name="Nowacki M."/>
            <person name="Derisi J."/>
            <person name="Roy S.W."/>
            <person name="Marshall W.F."/>
            <person name="Sood P."/>
        </authorList>
    </citation>
    <scope>NUCLEOTIDE SEQUENCE [LARGE SCALE GENOMIC DNA]</scope>
    <source>
        <strain evidence="2">WM001</strain>
    </source>
</reference>
<organism evidence="2 3">
    <name type="scientific">Stentor coeruleus</name>
    <dbReference type="NCBI Taxonomy" id="5963"/>
    <lineage>
        <taxon>Eukaryota</taxon>
        <taxon>Sar</taxon>
        <taxon>Alveolata</taxon>
        <taxon>Ciliophora</taxon>
        <taxon>Postciliodesmatophora</taxon>
        <taxon>Heterotrichea</taxon>
        <taxon>Heterotrichida</taxon>
        <taxon>Stentoridae</taxon>
        <taxon>Stentor</taxon>
    </lineage>
</organism>
<sequence>MNLEKEIIIEKFKGMHNAFSKLIGSHSSLAKVVEELKIVNSFAKETIRNSDDLKMSFGKIAFERDKFLYALADLNESTADLSAQKEKILKVFKEKLSSVQKDLQSAVEERESLNLKLTELDKKYQDLLEEFRKFRQKIKIRYTALSKNEEKFCKNCQKSFYESENFNWSCKIHSSKLSGDIFWCCGKLGKDAPGCIVSKHQAKEENNLEEECQNSSINQKFCTSCKETGHSSLMCIKDPNLRSNCDVIEEKKRLKEIKLNNKKALANGRTLASFSASFVEKSDFDDFSEENFDELKQMRNDSIVAEEFNKVIVCDEVESPNRLSFGRQSRPRKNSYQNHNDSLKFNISLSNL</sequence>
<evidence type="ECO:0000313" key="2">
    <source>
        <dbReference type="EMBL" id="OMJ90756.1"/>
    </source>
</evidence>
<gene>
    <name evidence="2" type="ORF">SteCoe_6834</name>
</gene>